<evidence type="ECO:0000313" key="1">
    <source>
        <dbReference type="EMBL" id="PWR75532.1"/>
    </source>
</evidence>
<comment type="caution">
    <text evidence="1">The sequence shown here is derived from an EMBL/GenBank/DDBJ whole genome shotgun (WGS) entry which is preliminary data.</text>
</comment>
<keyword evidence="2" id="KW-1185">Reference proteome</keyword>
<dbReference type="EMBL" id="QGMZ01000010">
    <property type="protein sequence ID" value="PWR75532.1"/>
    <property type="molecule type" value="Genomic_DNA"/>
</dbReference>
<dbReference type="AlphaFoldDB" id="A0A2V2N631"/>
<dbReference type="RefSeq" id="WP_109940051.1">
    <property type="nucleotide sequence ID" value="NZ_CP176366.1"/>
</dbReference>
<proteinExistence type="predicted"/>
<protein>
    <submittedName>
        <fullName evidence="1">Uncharacterized protein</fullName>
    </submittedName>
</protein>
<evidence type="ECO:0000313" key="2">
    <source>
        <dbReference type="Proteomes" id="UP000245934"/>
    </source>
</evidence>
<dbReference type="Proteomes" id="UP000245934">
    <property type="component" value="Unassembled WGS sequence"/>
</dbReference>
<dbReference type="OrthoDB" id="116323at2157"/>
<organism evidence="1 2">
    <name type="scientific">Methanospirillum stamsii</name>
    <dbReference type="NCBI Taxonomy" id="1277351"/>
    <lineage>
        <taxon>Archaea</taxon>
        <taxon>Methanobacteriati</taxon>
        <taxon>Methanobacteriota</taxon>
        <taxon>Stenosarchaea group</taxon>
        <taxon>Methanomicrobia</taxon>
        <taxon>Methanomicrobiales</taxon>
        <taxon>Methanospirillaceae</taxon>
        <taxon>Methanospirillum</taxon>
    </lineage>
</organism>
<sequence>MKRIIDGHLYDTRVSILIGEKEERGSFMYKNDVGEFFIYHEMTETKKELPRINPISRSVAIRRHFRYNVNQLDFKEAFGE</sequence>
<dbReference type="GeneID" id="97609536"/>
<gene>
    <name evidence="1" type="ORF">DLD82_05235</name>
</gene>
<reference evidence="1 2" key="1">
    <citation type="submission" date="2018-05" db="EMBL/GenBank/DDBJ databases">
        <title>Draft genome of Methanospirillum stamsii Pt1.</title>
        <authorList>
            <person name="Dueholm M.S."/>
            <person name="Nielsen P.H."/>
            <person name="Bakmann L.F."/>
            <person name="Otzen D.E."/>
        </authorList>
    </citation>
    <scope>NUCLEOTIDE SEQUENCE [LARGE SCALE GENOMIC DNA]</scope>
    <source>
        <strain evidence="1 2">Pt1</strain>
    </source>
</reference>
<accession>A0A2V2N631</accession>
<name>A0A2V2N631_9EURY</name>